<feature type="transmembrane region" description="Helical" evidence="1">
    <location>
        <begin position="31"/>
        <end position="50"/>
    </location>
</feature>
<protein>
    <recommendedName>
        <fullName evidence="2">EamA domain-containing protein</fullName>
    </recommendedName>
</protein>
<evidence type="ECO:0000313" key="4">
    <source>
        <dbReference type="Proteomes" id="UP000191418"/>
    </source>
</evidence>
<dbReference type="RefSeq" id="WP_078744722.1">
    <property type="nucleotide sequence ID" value="NZ_FUXG01000005.1"/>
</dbReference>
<evidence type="ECO:0000256" key="1">
    <source>
        <dbReference type="SAM" id="Phobius"/>
    </source>
</evidence>
<feature type="transmembrane region" description="Helical" evidence="1">
    <location>
        <begin position="62"/>
        <end position="83"/>
    </location>
</feature>
<dbReference type="InterPro" id="IPR037185">
    <property type="entry name" value="EmrE-like"/>
</dbReference>
<feature type="transmembrane region" description="Helical" evidence="1">
    <location>
        <begin position="226"/>
        <end position="248"/>
    </location>
</feature>
<dbReference type="OrthoDB" id="9783707at2"/>
<evidence type="ECO:0000259" key="2">
    <source>
        <dbReference type="Pfam" id="PF00892"/>
    </source>
</evidence>
<sequence>MSFEAIILVIISACLHAGWNLIGKKQSPSQAFFMLSTLFGVLILSPWLLWVWQRLPALSEPFWLWLLLSGFFQAIYVSGLAWAYEKGDLSLSYPLARALPVAFVPLVYWFIFQQSHLQLYHFLALSLIILGAILTPLTHIRDWRWQYYYQPTMLFVLLAALGTTGYSIVDGIAVQTLTQASQMTAYEAGATYVLLQGMSCLLWLAPWALSQSKQRQQAYLLLTKPLWAIAAGIFIMLTYLLILASFALVDEVSFVVAFRQISIPIGVLASIIWLQERLSVVRGVAVGLMFCGVVLISI</sequence>
<feature type="transmembrane region" description="Helical" evidence="1">
    <location>
        <begin position="280"/>
        <end position="297"/>
    </location>
</feature>
<keyword evidence="1" id="KW-1133">Transmembrane helix</keyword>
<feature type="domain" description="EamA" evidence="2">
    <location>
        <begin position="5"/>
        <end position="135"/>
    </location>
</feature>
<dbReference type="Proteomes" id="UP000191418">
    <property type="component" value="Unassembled WGS sequence"/>
</dbReference>
<reference evidence="3 4" key="1">
    <citation type="submission" date="2017-01" db="EMBL/GenBank/DDBJ databases">
        <title>Genome Sequencing of a Marine Spirillum, Oceanospirillum multiglobuliferum ATCC 33336, from Japan.</title>
        <authorList>
            <person name="Carney J.G."/>
            <person name="Trachtenberg A.M."/>
            <person name="Rheaume B.A."/>
            <person name="Linnane J.D."/>
            <person name="Pitts N.L."/>
            <person name="Mykles D.L."/>
            <person name="Maclea K.S."/>
        </authorList>
    </citation>
    <scope>NUCLEOTIDE SEQUENCE [LARGE SCALE GENOMIC DNA]</scope>
    <source>
        <strain evidence="3 4">ATCC 33336</strain>
    </source>
</reference>
<feature type="transmembrane region" description="Helical" evidence="1">
    <location>
        <begin position="6"/>
        <end position="22"/>
    </location>
</feature>
<dbReference type="Pfam" id="PF00892">
    <property type="entry name" value="EamA"/>
    <property type="match status" value="1"/>
</dbReference>
<feature type="transmembrane region" description="Helical" evidence="1">
    <location>
        <begin position="189"/>
        <end position="205"/>
    </location>
</feature>
<organism evidence="3 4">
    <name type="scientific">Oceanospirillum multiglobuliferum</name>
    <dbReference type="NCBI Taxonomy" id="64969"/>
    <lineage>
        <taxon>Bacteria</taxon>
        <taxon>Pseudomonadati</taxon>
        <taxon>Pseudomonadota</taxon>
        <taxon>Gammaproteobacteria</taxon>
        <taxon>Oceanospirillales</taxon>
        <taxon>Oceanospirillaceae</taxon>
        <taxon>Oceanospirillum</taxon>
    </lineage>
</organism>
<keyword evidence="1" id="KW-0472">Membrane</keyword>
<feature type="transmembrane region" description="Helical" evidence="1">
    <location>
        <begin position="254"/>
        <end position="273"/>
    </location>
</feature>
<dbReference type="GO" id="GO:0016020">
    <property type="term" value="C:membrane"/>
    <property type="evidence" value="ECO:0007669"/>
    <property type="project" value="InterPro"/>
</dbReference>
<feature type="transmembrane region" description="Helical" evidence="1">
    <location>
        <begin position="147"/>
        <end position="169"/>
    </location>
</feature>
<feature type="transmembrane region" description="Helical" evidence="1">
    <location>
        <begin position="95"/>
        <end position="112"/>
    </location>
</feature>
<evidence type="ECO:0000313" key="3">
    <source>
        <dbReference type="EMBL" id="OPX55927.1"/>
    </source>
</evidence>
<dbReference type="Gene3D" id="1.10.3730.20">
    <property type="match status" value="1"/>
</dbReference>
<dbReference type="SUPFAM" id="SSF103481">
    <property type="entry name" value="Multidrug resistance efflux transporter EmrE"/>
    <property type="match status" value="2"/>
</dbReference>
<dbReference type="AlphaFoldDB" id="A0A1V4T5P9"/>
<gene>
    <name evidence="3" type="ORF">BTE48_06960</name>
</gene>
<feature type="transmembrane region" description="Helical" evidence="1">
    <location>
        <begin position="118"/>
        <end position="135"/>
    </location>
</feature>
<dbReference type="InterPro" id="IPR000620">
    <property type="entry name" value="EamA_dom"/>
</dbReference>
<dbReference type="STRING" id="64969.SAMN02745127_01103"/>
<dbReference type="EMBL" id="MTSM01000006">
    <property type="protein sequence ID" value="OPX55927.1"/>
    <property type="molecule type" value="Genomic_DNA"/>
</dbReference>
<keyword evidence="1" id="KW-0812">Transmembrane</keyword>
<accession>A0A1V4T5P9</accession>
<name>A0A1V4T5P9_9GAMM</name>
<proteinExistence type="predicted"/>
<keyword evidence="4" id="KW-1185">Reference proteome</keyword>
<comment type="caution">
    <text evidence="3">The sequence shown here is derived from an EMBL/GenBank/DDBJ whole genome shotgun (WGS) entry which is preliminary data.</text>
</comment>